<dbReference type="InterPro" id="IPR025247">
    <property type="entry name" value="EcoRI-like_methylase"/>
</dbReference>
<gene>
    <name evidence="2" type="ORF">GA542_10000</name>
</gene>
<evidence type="ECO:0000313" key="3">
    <source>
        <dbReference type="Proteomes" id="UP000470926"/>
    </source>
</evidence>
<dbReference type="PROSITE" id="PS00092">
    <property type="entry name" value="N6_MTASE"/>
    <property type="match status" value="1"/>
</dbReference>
<feature type="region of interest" description="Disordered" evidence="1">
    <location>
        <begin position="137"/>
        <end position="157"/>
    </location>
</feature>
<dbReference type="GO" id="GO:0003676">
    <property type="term" value="F:nucleic acid binding"/>
    <property type="evidence" value="ECO:0007669"/>
    <property type="project" value="InterPro"/>
</dbReference>
<dbReference type="Pfam" id="PF13651">
    <property type="entry name" value="EcoRI_methylase"/>
    <property type="match status" value="2"/>
</dbReference>
<sequence>MRPDRRPENLRFGRAMEAKAVCTAVCTFRFDRRKRLRCLRAIGLRPDSDGFRMQPYALPLKGKGRKKVQLPKEVHKVHTALCMRSQPYSRLASCSSRKSAYGLHTKCIRSAYGRINVMEVWRRLVLRLFRRRNRPDCPTGDFPKKDGRKRKDSRGAFRHGLGRISSGMASNSNLTAARNARNDEFYTRLEDVEAELLPCAGDFRGRRVLCPCDGPESAFVRFCLGHWDRLGITHLTASQYNPMGPLFGFGRRWEWDGPDDRPEPVELDDEGSVLGVEARRLMDRADIVVTNPPFSILSSIIPRLEEWGGLFSVMGPLPQAKAVSIAPYFLSGRLWLGRRNGSMAFATPDATTPKESCDVMIDGVRHRRFGNIVWYTNLPSTLPREPFRPAAPAPEAPEFLDDAHILECGQVADVPADWDGPVAVPLTFLTRWTPADPGWRLVDMPGQPTVGGRALFARAVIERR</sequence>
<dbReference type="EMBL" id="WDFR01000009">
    <property type="protein sequence ID" value="KAB6028270.1"/>
    <property type="molecule type" value="Genomic_DNA"/>
</dbReference>
<dbReference type="InterPro" id="IPR002052">
    <property type="entry name" value="DNA_methylase_N6_adenine_CS"/>
</dbReference>
<organism evidence="2 3">
    <name type="scientific">Bifidobacterium adolescentis</name>
    <dbReference type="NCBI Taxonomy" id="1680"/>
    <lineage>
        <taxon>Bacteria</taxon>
        <taxon>Bacillati</taxon>
        <taxon>Actinomycetota</taxon>
        <taxon>Actinomycetes</taxon>
        <taxon>Bifidobacteriales</taxon>
        <taxon>Bifidobacteriaceae</taxon>
        <taxon>Bifidobacterium</taxon>
    </lineage>
</organism>
<evidence type="ECO:0000313" key="2">
    <source>
        <dbReference type="EMBL" id="KAB6028270.1"/>
    </source>
</evidence>
<dbReference type="Proteomes" id="UP000470926">
    <property type="component" value="Unassembled WGS sequence"/>
</dbReference>
<reference evidence="2 3" key="1">
    <citation type="journal article" date="2019" name="Nat. Med.">
        <title>A library of human gut bacterial isolates paired with longitudinal multiomics data enables mechanistic microbiome research.</title>
        <authorList>
            <person name="Poyet M."/>
            <person name="Groussin M."/>
            <person name="Gibbons S.M."/>
            <person name="Avila-Pacheco J."/>
            <person name="Jiang X."/>
            <person name="Kearney S.M."/>
            <person name="Perrotta A.R."/>
            <person name="Berdy B."/>
            <person name="Zhao S."/>
            <person name="Lieberman T.D."/>
            <person name="Swanson P.K."/>
            <person name="Smith M."/>
            <person name="Roesemann S."/>
            <person name="Alexander J.E."/>
            <person name="Rich S.A."/>
            <person name="Livny J."/>
            <person name="Vlamakis H."/>
            <person name="Clish C."/>
            <person name="Bullock K."/>
            <person name="Deik A."/>
            <person name="Scott J."/>
            <person name="Pierce K.A."/>
            <person name="Xavier R.J."/>
            <person name="Alm E.J."/>
        </authorList>
    </citation>
    <scope>NUCLEOTIDE SEQUENCE [LARGE SCALE GENOMIC DNA]</scope>
    <source>
        <strain evidence="2 3">BIOML-A26</strain>
    </source>
</reference>
<name>A0A6I0VB61_BIFAD</name>
<proteinExistence type="predicted"/>
<accession>A0A6I0VB61</accession>
<evidence type="ECO:0000256" key="1">
    <source>
        <dbReference type="SAM" id="MobiDB-lite"/>
    </source>
</evidence>
<protein>
    <recommendedName>
        <fullName evidence="4">Modification methylase</fullName>
    </recommendedName>
</protein>
<evidence type="ECO:0008006" key="4">
    <source>
        <dbReference type="Google" id="ProtNLM"/>
    </source>
</evidence>
<dbReference type="AlphaFoldDB" id="A0A6I0VB61"/>
<feature type="compositionally biased region" description="Basic residues" evidence="1">
    <location>
        <begin position="146"/>
        <end position="157"/>
    </location>
</feature>
<dbReference type="GO" id="GO:0032259">
    <property type="term" value="P:methylation"/>
    <property type="evidence" value="ECO:0007669"/>
    <property type="project" value="InterPro"/>
</dbReference>
<dbReference type="GO" id="GO:0008168">
    <property type="term" value="F:methyltransferase activity"/>
    <property type="evidence" value="ECO:0007669"/>
    <property type="project" value="InterPro"/>
</dbReference>
<comment type="caution">
    <text evidence="2">The sequence shown here is derived from an EMBL/GenBank/DDBJ whole genome shotgun (WGS) entry which is preliminary data.</text>
</comment>